<dbReference type="Pfam" id="PF17170">
    <property type="entry name" value="DUF5128"/>
    <property type="match status" value="1"/>
</dbReference>
<evidence type="ECO:0000313" key="1">
    <source>
        <dbReference type="EMBL" id="MBB6327317.1"/>
    </source>
</evidence>
<comment type="caution">
    <text evidence="1">The sequence shown here is derived from an EMBL/GenBank/DDBJ whole genome shotgun (WGS) entry which is preliminary data.</text>
</comment>
<dbReference type="AlphaFoldDB" id="A0A841MP87"/>
<dbReference type="InterPro" id="IPR011042">
    <property type="entry name" value="6-blade_b-propeller_TolB-like"/>
</dbReference>
<gene>
    <name evidence="1" type="ORF">FHS59_002960</name>
</gene>
<evidence type="ECO:0008006" key="3">
    <source>
        <dbReference type="Google" id="ProtNLM"/>
    </source>
</evidence>
<protein>
    <recommendedName>
        <fullName evidence="3">6-bladed beta-propeller</fullName>
    </recommendedName>
</protein>
<dbReference type="SUPFAM" id="SSF75011">
    <property type="entry name" value="3-carboxy-cis,cis-mucoante lactonizing enzyme"/>
    <property type="match status" value="1"/>
</dbReference>
<proteinExistence type="predicted"/>
<reference evidence="1 2" key="1">
    <citation type="submission" date="2020-08" db="EMBL/GenBank/DDBJ databases">
        <title>Genomic Encyclopedia of Type Strains, Phase IV (KMG-IV): sequencing the most valuable type-strain genomes for metagenomic binning, comparative biology and taxonomic classification.</title>
        <authorList>
            <person name="Goeker M."/>
        </authorList>
    </citation>
    <scope>NUCLEOTIDE SEQUENCE [LARGE SCALE GENOMIC DNA]</scope>
    <source>
        <strain evidence="1 2">DSM 102044</strain>
    </source>
</reference>
<evidence type="ECO:0000313" key="2">
    <source>
        <dbReference type="Proteomes" id="UP000588604"/>
    </source>
</evidence>
<sequence length="346" mass="39138">MEEDFLNIFQLESIVELNAPEGFYAAEITKAIITKKNIIVFDVKIGQILNFTSDGEFINNVVEKGDGPTEMSAINNFAYDSKKEELYVIGPGNMQVKIYKLDGTFVRNFKMDTQADHIALLGDKPVLTLTYFNPYFKYLSILDSNGDTLKTAFPFPKETFPIGLHHISGNLTRSNSGGVLVNEPASSTVYSLGNDLKLTPKYKFVASGDFWPEEDRHELNAYFEKLATGNLTFLSKYYEETDSYFFFNLNAKKKGGRLYVVDPRMGFYNILTGKSYLSNSEKFLMDLTGPIAVDGNSFFAYISKLKLSELVNSDEKWKTVMADFPEIRILEKADYDTPVLLKFGVK</sequence>
<dbReference type="Proteomes" id="UP000588604">
    <property type="component" value="Unassembled WGS sequence"/>
</dbReference>
<organism evidence="1 2">
    <name type="scientific">Algoriphagus iocasae</name>
    <dbReference type="NCBI Taxonomy" id="1836499"/>
    <lineage>
        <taxon>Bacteria</taxon>
        <taxon>Pseudomonadati</taxon>
        <taxon>Bacteroidota</taxon>
        <taxon>Cytophagia</taxon>
        <taxon>Cytophagales</taxon>
        <taxon>Cyclobacteriaceae</taxon>
        <taxon>Algoriphagus</taxon>
    </lineage>
</organism>
<name>A0A841MP87_9BACT</name>
<dbReference type="Gene3D" id="2.120.10.30">
    <property type="entry name" value="TolB, C-terminal domain"/>
    <property type="match status" value="1"/>
</dbReference>
<dbReference type="EMBL" id="JACIJO010000003">
    <property type="protein sequence ID" value="MBB6327317.1"/>
    <property type="molecule type" value="Genomic_DNA"/>
</dbReference>
<accession>A0A841MP87</accession>
<keyword evidence="2" id="KW-1185">Reference proteome</keyword>